<dbReference type="PANTHER" id="PTHR11802:SF189">
    <property type="entry name" value="CARBOXYPEPTIDASE"/>
    <property type="match status" value="1"/>
</dbReference>
<keyword evidence="7 14" id="KW-0645">Protease</keyword>
<evidence type="ECO:0000256" key="2">
    <source>
        <dbReference type="ARBA" id="ARBA00004609"/>
    </source>
</evidence>
<evidence type="ECO:0000313" key="15">
    <source>
        <dbReference type="EMBL" id="KAF2232887.1"/>
    </source>
</evidence>
<feature type="signal peptide" evidence="14">
    <location>
        <begin position="1"/>
        <end position="19"/>
    </location>
</feature>
<feature type="chain" id="PRO_5025719623" description="Carboxypeptidase" evidence="14">
    <location>
        <begin position="20"/>
        <end position="620"/>
    </location>
</feature>
<evidence type="ECO:0000256" key="5">
    <source>
        <dbReference type="ARBA" id="ARBA00022622"/>
    </source>
</evidence>
<dbReference type="Gene3D" id="3.40.50.1820">
    <property type="entry name" value="alpha/beta hydrolase"/>
    <property type="match status" value="1"/>
</dbReference>
<evidence type="ECO:0000256" key="3">
    <source>
        <dbReference type="ARBA" id="ARBA00009431"/>
    </source>
</evidence>
<keyword evidence="12" id="KW-0449">Lipoprotein</keyword>
<dbReference type="InterPro" id="IPR018202">
    <property type="entry name" value="Ser_caboxypep_ser_AS"/>
</dbReference>
<evidence type="ECO:0000256" key="6">
    <source>
        <dbReference type="ARBA" id="ARBA00022645"/>
    </source>
</evidence>
<evidence type="ECO:0000256" key="11">
    <source>
        <dbReference type="ARBA" id="ARBA00023180"/>
    </source>
</evidence>
<dbReference type="Pfam" id="PF00450">
    <property type="entry name" value="Peptidase_S10"/>
    <property type="match status" value="1"/>
</dbReference>
<dbReference type="SUPFAM" id="SSF53474">
    <property type="entry name" value="alpha/beta-Hydrolases"/>
    <property type="match status" value="1"/>
</dbReference>
<dbReference type="GO" id="GO:0006508">
    <property type="term" value="P:proteolysis"/>
    <property type="evidence" value="ECO:0007669"/>
    <property type="project" value="UniProtKB-KW"/>
</dbReference>
<keyword evidence="9 14" id="KW-0378">Hydrolase</keyword>
<dbReference type="EC" id="3.4.16.-" evidence="14"/>
<evidence type="ECO:0000256" key="10">
    <source>
        <dbReference type="ARBA" id="ARBA00023026"/>
    </source>
</evidence>
<evidence type="ECO:0000256" key="7">
    <source>
        <dbReference type="ARBA" id="ARBA00022670"/>
    </source>
</evidence>
<protein>
    <recommendedName>
        <fullName evidence="14">Carboxypeptidase</fullName>
        <ecNumber evidence="14">3.4.16.-</ecNumber>
    </recommendedName>
</protein>
<keyword evidence="5" id="KW-0472">Membrane</keyword>
<evidence type="ECO:0000256" key="8">
    <source>
        <dbReference type="ARBA" id="ARBA00022729"/>
    </source>
</evidence>
<keyword evidence="5" id="KW-0336">GPI-anchor</keyword>
<comment type="function">
    <text evidence="13">Extracellular serine carboxypeptidase that contributes to pathogenicity.</text>
</comment>
<keyword evidence="4" id="KW-1003">Cell membrane</keyword>
<dbReference type="PROSITE" id="PS00560">
    <property type="entry name" value="CARBOXYPEPT_SER_HIS"/>
    <property type="match status" value="1"/>
</dbReference>
<evidence type="ECO:0000256" key="4">
    <source>
        <dbReference type="ARBA" id="ARBA00022475"/>
    </source>
</evidence>
<dbReference type="GO" id="GO:0005886">
    <property type="term" value="C:plasma membrane"/>
    <property type="evidence" value="ECO:0007669"/>
    <property type="project" value="UniProtKB-SubCell"/>
</dbReference>
<sequence length="620" mass="68877">MQLPQFFLGIFSIISYSTAQYFPPTPQNITKVNSQLNSDVYISYKEPGICETTPGVKAYAGYVHLPPHVLDDLGEAQNYSINTFFWFFESRKDPKNAPLSIWMNGGPGSSSMIGLMHENGPCTVNADSNSTTLNPYSWNNEVNMLYIDQPNQTGFSFDDLVNGTQDLLDPSRNITIGFPNGTIPMQNHTFLVGTFPSQNNHTSANGTTNAARALWHFAQVWFQSFPEYKPNDDKISIWTESYGGHYGPAFTAFFQEQNMKIKNGTWNEAGETYYMHLDTLGIINGCVDLQLMVPSYPRFAYNNTYGIQAINESIHSKALDVFYGPHGVRDSIANCRAKAAVSDPRNQGDNPMVADACQIASFRAHHVEGLYTEYSGRNYYDISAIDPNPFPPSFYIGFLNRPHVQAALGVPVNYSSSGADPVHFGFYSTGDGARGGLLEDLAYILDSGIKVAMVYGDRDYCCNWIGGESVSLAVNYSHTRDFHDAGYTDIQVNSSYVGGQVRQFSNFSFSRVYQAGHEVPAYQPQTALEIFQRAVFNKDLATGIVPTWPMDGSTYKTSGPNSTWHIKNPVPKAPQPTCYTYKLRETCTDEQIGKVLNGSLIHDYILIDNNTAGSFQPPLK</sequence>
<dbReference type="GO" id="GO:0098552">
    <property type="term" value="C:side of membrane"/>
    <property type="evidence" value="ECO:0007669"/>
    <property type="project" value="UniProtKB-KW"/>
</dbReference>
<dbReference type="GO" id="GO:0000324">
    <property type="term" value="C:fungal-type vacuole"/>
    <property type="evidence" value="ECO:0007669"/>
    <property type="project" value="TreeGrafter"/>
</dbReference>
<evidence type="ECO:0000256" key="12">
    <source>
        <dbReference type="ARBA" id="ARBA00023288"/>
    </source>
</evidence>
<keyword evidence="8 14" id="KW-0732">Signal</keyword>
<evidence type="ECO:0000313" key="16">
    <source>
        <dbReference type="Proteomes" id="UP000800092"/>
    </source>
</evidence>
<dbReference type="PROSITE" id="PS00131">
    <property type="entry name" value="CARBOXYPEPT_SER_SER"/>
    <property type="match status" value="1"/>
</dbReference>
<dbReference type="AlphaFoldDB" id="A0A6A6H4R2"/>
<gene>
    <name evidence="15" type="ORF">EV356DRAFT_534185</name>
</gene>
<reference evidence="15" key="1">
    <citation type="journal article" date="2020" name="Stud. Mycol.">
        <title>101 Dothideomycetes genomes: a test case for predicting lifestyles and emergence of pathogens.</title>
        <authorList>
            <person name="Haridas S."/>
            <person name="Albert R."/>
            <person name="Binder M."/>
            <person name="Bloem J."/>
            <person name="Labutti K."/>
            <person name="Salamov A."/>
            <person name="Andreopoulos B."/>
            <person name="Baker S."/>
            <person name="Barry K."/>
            <person name="Bills G."/>
            <person name="Bluhm B."/>
            <person name="Cannon C."/>
            <person name="Castanera R."/>
            <person name="Culley D."/>
            <person name="Daum C."/>
            <person name="Ezra D."/>
            <person name="Gonzalez J."/>
            <person name="Henrissat B."/>
            <person name="Kuo A."/>
            <person name="Liang C."/>
            <person name="Lipzen A."/>
            <person name="Lutzoni F."/>
            <person name="Magnuson J."/>
            <person name="Mondo S."/>
            <person name="Nolan M."/>
            <person name="Ohm R."/>
            <person name="Pangilinan J."/>
            <person name="Park H.-J."/>
            <person name="Ramirez L."/>
            <person name="Alfaro M."/>
            <person name="Sun H."/>
            <person name="Tritt A."/>
            <person name="Yoshinaga Y."/>
            <person name="Zwiers L.-H."/>
            <person name="Turgeon B."/>
            <person name="Goodwin S."/>
            <person name="Spatafora J."/>
            <person name="Crous P."/>
            <person name="Grigoriev I."/>
        </authorList>
    </citation>
    <scope>NUCLEOTIDE SEQUENCE</scope>
    <source>
        <strain evidence="15">Tuck. ex Michener</strain>
    </source>
</reference>
<name>A0A6A6H4R2_VIRVR</name>
<keyword evidence="11" id="KW-0325">Glycoprotein</keyword>
<evidence type="ECO:0000256" key="9">
    <source>
        <dbReference type="ARBA" id="ARBA00022801"/>
    </source>
</evidence>
<dbReference type="InterPro" id="IPR029058">
    <property type="entry name" value="AB_hydrolase_fold"/>
</dbReference>
<dbReference type="Proteomes" id="UP000800092">
    <property type="component" value="Unassembled WGS sequence"/>
</dbReference>
<evidence type="ECO:0000256" key="13">
    <source>
        <dbReference type="ARBA" id="ARBA00037356"/>
    </source>
</evidence>
<comment type="subcellular location">
    <subcellularLocation>
        <location evidence="2">Cell membrane</location>
        <topology evidence="2">Lipid-anchor</topology>
        <topology evidence="2">GPI-anchor</topology>
    </subcellularLocation>
</comment>
<dbReference type="OrthoDB" id="443318at2759"/>
<dbReference type="GO" id="GO:0004185">
    <property type="term" value="F:serine-type carboxypeptidase activity"/>
    <property type="evidence" value="ECO:0007669"/>
    <property type="project" value="UniProtKB-UniRule"/>
</dbReference>
<evidence type="ECO:0000256" key="1">
    <source>
        <dbReference type="ARBA" id="ARBA00001003"/>
    </source>
</evidence>
<accession>A0A6A6H4R2</accession>
<dbReference type="EMBL" id="ML991811">
    <property type="protein sequence ID" value="KAF2232887.1"/>
    <property type="molecule type" value="Genomic_DNA"/>
</dbReference>
<dbReference type="InterPro" id="IPR001563">
    <property type="entry name" value="Peptidase_S10"/>
</dbReference>
<dbReference type="InterPro" id="IPR033124">
    <property type="entry name" value="Ser_caboxypep_his_AS"/>
</dbReference>
<dbReference type="PRINTS" id="PR00724">
    <property type="entry name" value="CRBOXYPTASEC"/>
</dbReference>
<proteinExistence type="inferred from homology"/>
<keyword evidence="6 14" id="KW-0121">Carboxypeptidase</keyword>
<keyword evidence="10" id="KW-0843">Virulence</keyword>
<evidence type="ECO:0000256" key="14">
    <source>
        <dbReference type="RuleBase" id="RU361156"/>
    </source>
</evidence>
<keyword evidence="16" id="KW-1185">Reference proteome</keyword>
<dbReference type="PANTHER" id="PTHR11802">
    <property type="entry name" value="SERINE PROTEASE FAMILY S10 SERINE CARBOXYPEPTIDASE"/>
    <property type="match status" value="1"/>
</dbReference>
<comment type="similarity">
    <text evidence="3 14">Belongs to the peptidase S10 family.</text>
</comment>
<comment type="catalytic activity">
    <reaction evidence="1">
        <text>Preferential release of a C-terminal arginine or lysine residue.</text>
        <dbReference type="EC" id="3.4.16.6"/>
    </reaction>
</comment>
<organism evidence="15 16">
    <name type="scientific">Viridothelium virens</name>
    <name type="common">Speckled blister lichen</name>
    <name type="synonym">Trypethelium virens</name>
    <dbReference type="NCBI Taxonomy" id="1048519"/>
    <lineage>
        <taxon>Eukaryota</taxon>
        <taxon>Fungi</taxon>
        <taxon>Dikarya</taxon>
        <taxon>Ascomycota</taxon>
        <taxon>Pezizomycotina</taxon>
        <taxon>Dothideomycetes</taxon>
        <taxon>Dothideomycetes incertae sedis</taxon>
        <taxon>Trypetheliales</taxon>
        <taxon>Trypetheliaceae</taxon>
        <taxon>Viridothelium</taxon>
    </lineage>
</organism>